<dbReference type="RefSeq" id="WP_109562987.1">
    <property type="nucleotide sequence ID" value="NZ_QGDJ01000001.1"/>
</dbReference>
<sequence length="307" mass="30903">MARRIQPQMTDEVATALAQGRPVVALESTIISHGMPWPRNAEVALEVEAAVRAEGAVPATIAVIDGVLCAGLGAAQVERLGRDTKVVKAASRDLGACIAKGRTAGTTVSATMRIAALAGIGVFATGGIGGVHRGDGMDVSADLTELAETDVLVVCAGVKSILDIPRTLEMLETLRVPVAVFGADAFPAFYTRDSGLVAGERFDDPAQIAAARAANAAVGLGTGMLVANPIPEAAALDAAGIGATIDAALAEAEARGITGQAVTPFLLGRLNESTDGTALAANIALVLNNARLAARIAVAEAGAGVWV</sequence>
<dbReference type="PANTHER" id="PTHR42909">
    <property type="entry name" value="ZGC:136858"/>
    <property type="match status" value="1"/>
</dbReference>
<evidence type="ECO:0000256" key="2">
    <source>
        <dbReference type="ARBA" id="ARBA00022801"/>
    </source>
</evidence>
<dbReference type="EC" id="4.2.1.70" evidence="6"/>
<protein>
    <recommendedName>
        <fullName evidence="6">Pseudouridine-5'-phosphate glycosidase</fullName>
        <shortName evidence="6">PsiMP glycosidase</shortName>
        <ecNumber evidence="6">4.2.1.70</ecNumber>
    </recommendedName>
</protein>
<keyword evidence="5 6" id="KW-0326">Glycosidase</keyword>
<dbReference type="InterPro" id="IPR022830">
    <property type="entry name" value="Indigdn_synthA-like"/>
</dbReference>
<dbReference type="Pfam" id="PF04227">
    <property type="entry name" value="Indigoidine_A"/>
    <property type="match status" value="1"/>
</dbReference>
<feature type="binding site" evidence="6">
    <location>
        <position position="138"/>
    </location>
    <ligand>
        <name>Mn(2+)</name>
        <dbReference type="ChEBI" id="CHEBI:29035"/>
    </ligand>
</feature>
<proteinExistence type="inferred from homology"/>
<feature type="active site" description="Nucleophile" evidence="6">
    <location>
        <position position="159"/>
    </location>
</feature>
<keyword evidence="2 6" id="KW-0378">Hydrolase</keyword>
<dbReference type="PANTHER" id="PTHR42909:SF1">
    <property type="entry name" value="CARBOHYDRATE KINASE PFKB DOMAIN-CONTAINING PROTEIN"/>
    <property type="match status" value="1"/>
</dbReference>
<dbReference type="EMBL" id="QGDJ01000001">
    <property type="protein sequence ID" value="PWJ22429.1"/>
    <property type="molecule type" value="Genomic_DNA"/>
</dbReference>
<dbReference type="SUPFAM" id="SSF110581">
    <property type="entry name" value="Indigoidine synthase A-like"/>
    <property type="match status" value="1"/>
</dbReference>
<dbReference type="Proteomes" id="UP000245839">
    <property type="component" value="Unassembled WGS sequence"/>
</dbReference>
<dbReference type="InterPro" id="IPR007342">
    <property type="entry name" value="PsuG"/>
</dbReference>
<evidence type="ECO:0000313" key="8">
    <source>
        <dbReference type="EMBL" id="SSA38707.1"/>
    </source>
</evidence>
<dbReference type="AlphaFoldDB" id="A0A2Y9A925"/>
<dbReference type="Proteomes" id="UP000251571">
    <property type="component" value="Unassembled WGS sequence"/>
</dbReference>
<comment type="similarity">
    <text evidence="6">Belongs to the pseudouridine-5'-phosphate glycosidase family.</text>
</comment>
<reference evidence="8 10" key="1">
    <citation type="submission" date="2016-10" db="EMBL/GenBank/DDBJ databases">
        <authorList>
            <person name="Cai Z."/>
        </authorList>
    </citation>
    <scope>NUCLEOTIDE SEQUENCE [LARGE SCALE GENOMIC DNA]</scope>
    <source>
        <strain evidence="8 10">DSM 25227</strain>
    </source>
</reference>
<feature type="binding site" evidence="6">
    <location>
        <begin position="140"/>
        <end position="142"/>
    </location>
    <ligand>
        <name>substrate</name>
    </ligand>
</feature>
<evidence type="ECO:0000256" key="6">
    <source>
        <dbReference type="HAMAP-Rule" id="MF_01876"/>
    </source>
</evidence>
<keyword evidence="4 6" id="KW-0456">Lyase</keyword>
<dbReference type="GO" id="GO:0046113">
    <property type="term" value="P:nucleobase catabolic process"/>
    <property type="evidence" value="ECO:0007669"/>
    <property type="project" value="UniProtKB-UniRule"/>
</dbReference>
<feature type="binding site" evidence="6">
    <location>
        <position position="88"/>
    </location>
    <ligand>
        <name>substrate</name>
    </ligand>
</feature>
<gene>
    <name evidence="6" type="primary">psuG</name>
    <name evidence="7" type="ORF">BCF38_101842</name>
    <name evidence="8" type="ORF">SAMN05421539_101842</name>
</gene>
<organism evidence="8 10">
    <name type="scientific">Jannaschia seohaensis</name>
    <dbReference type="NCBI Taxonomy" id="475081"/>
    <lineage>
        <taxon>Bacteria</taxon>
        <taxon>Pseudomonadati</taxon>
        <taxon>Pseudomonadota</taxon>
        <taxon>Alphaproteobacteria</taxon>
        <taxon>Rhodobacterales</taxon>
        <taxon>Roseobacteraceae</taxon>
        <taxon>Jannaschia</taxon>
    </lineage>
</organism>
<evidence type="ECO:0000313" key="9">
    <source>
        <dbReference type="Proteomes" id="UP000245839"/>
    </source>
</evidence>
<keyword evidence="9" id="KW-1185">Reference proteome</keyword>
<evidence type="ECO:0000313" key="7">
    <source>
        <dbReference type="EMBL" id="PWJ22429.1"/>
    </source>
</evidence>
<comment type="cofactor">
    <cofactor evidence="6">
        <name>Mn(2+)</name>
        <dbReference type="ChEBI" id="CHEBI:29035"/>
    </cofactor>
    <text evidence="6">Binds 1 Mn(2+) ion per subunit.</text>
</comment>
<keyword evidence="3 6" id="KW-0464">Manganese</keyword>
<dbReference type="Gene3D" id="3.40.1790.10">
    <property type="entry name" value="Indigoidine synthase domain"/>
    <property type="match status" value="1"/>
</dbReference>
<feature type="binding site" evidence="6">
    <location>
        <position position="108"/>
    </location>
    <ligand>
        <name>substrate</name>
    </ligand>
</feature>
<accession>A0A2Y9A925</accession>
<evidence type="ECO:0000256" key="3">
    <source>
        <dbReference type="ARBA" id="ARBA00023211"/>
    </source>
</evidence>
<dbReference type="GO" id="GO:0004730">
    <property type="term" value="F:pseudouridylate synthase activity"/>
    <property type="evidence" value="ECO:0007669"/>
    <property type="project" value="UniProtKB-UniRule"/>
</dbReference>
<evidence type="ECO:0000313" key="10">
    <source>
        <dbReference type="Proteomes" id="UP000251571"/>
    </source>
</evidence>
<comment type="function">
    <text evidence="6">Catalyzes the reversible cleavage of pseudouridine 5'-phosphate (PsiMP) to ribose 5-phosphate and uracil. Functions biologically in the cleavage direction, as part of a pseudouridine degradation pathway.</text>
</comment>
<dbReference type="OrthoDB" id="9805870at2"/>
<dbReference type="GO" id="GO:0005737">
    <property type="term" value="C:cytoplasm"/>
    <property type="evidence" value="ECO:0007669"/>
    <property type="project" value="TreeGrafter"/>
</dbReference>
<evidence type="ECO:0000256" key="4">
    <source>
        <dbReference type="ARBA" id="ARBA00023239"/>
    </source>
</evidence>
<name>A0A2Y9A925_9RHOB</name>
<dbReference type="EMBL" id="UETC01000001">
    <property type="protein sequence ID" value="SSA38707.1"/>
    <property type="molecule type" value="Genomic_DNA"/>
</dbReference>
<dbReference type="HAMAP" id="MF_01876">
    <property type="entry name" value="PsiMP_glycosidase"/>
    <property type="match status" value="1"/>
</dbReference>
<reference evidence="7 9" key="2">
    <citation type="submission" date="2018-03" db="EMBL/GenBank/DDBJ databases">
        <title>Genomic Encyclopedia of Archaeal and Bacterial Type Strains, Phase II (KMG-II): from individual species to whole genera.</title>
        <authorList>
            <person name="Goeker M."/>
        </authorList>
    </citation>
    <scope>NUCLEOTIDE SEQUENCE [LARGE SCALE GENOMIC DNA]</scope>
    <source>
        <strain evidence="7 9">DSM 25227</strain>
    </source>
</reference>
<dbReference type="GO" id="GO:0046872">
    <property type="term" value="F:metal ion binding"/>
    <property type="evidence" value="ECO:0007669"/>
    <property type="project" value="UniProtKB-KW"/>
</dbReference>
<feature type="active site" description="Proton donor" evidence="6">
    <location>
        <position position="27"/>
    </location>
</feature>
<evidence type="ECO:0000256" key="1">
    <source>
        <dbReference type="ARBA" id="ARBA00022723"/>
    </source>
</evidence>
<comment type="subunit">
    <text evidence="6">Homotrimer.</text>
</comment>
<keyword evidence="1 6" id="KW-0479">Metal-binding</keyword>
<comment type="catalytic activity">
    <reaction evidence="6">
        <text>D-ribose 5-phosphate + uracil = psi-UMP + H2O</text>
        <dbReference type="Rhea" id="RHEA:18337"/>
        <dbReference type="ChEBI" id="CHEBI:15377"/>
        <dbReference type="ChEBI" id="CHEBI:17568"/>
        <dbReference type="ChEBI" id="CHEBI:58380"/>
        <dbReference type="ChEBI" id="CHEBI:78346"/>
        <dbReference type="EC" id="4.2.1.70"/>
    </reaction>
</comment>
<evidence type="ECO:0000256" key="5">
    <source>
        <dbReference type="ARBA" id="ARBA00023295"/>
    </source>
</evidence>
<dbReference type="GO" id="GO:0016798">
    <property type="term" value="F:hydrolase activity, acting on glycosyl bonds"/>
    <property type="evidence" value="ECO:0007669"/>
    <property type="project" value="UniProtKB-KW"/>
</dbReference>